<feature type="transmembrane region" description="Helical" evidence="2">
    <location>
        <begin position="517"/>
        <end position="538"/>
    </location>
</feature>
<dbReference type="EMBL" id="JAVDYF010000001">
    <property type="protein sequence ID" value="MDR7355503.1"/>
    <property type="molecule type" value="Genomic_DNA"/>
</dbReference>
<name>A0ABU2BA75_9CORY</name>
<evidence type="ECO:0000313" key="4">
    <source>
        <dbReference type="Proteomes" id="UP001183619"/>
    </source>
</evidence>
<organism evidence="3 4">
    <name type="scientific">Corynebacterium felinum</name>
    <dbReference type="NCBI Taxonomy" id="131318"/>
    <lineage>
        <taxon>Bacteria</taxon>
        <taxon>Bacillati</taxon>
        <taxon>Actinomycetota</taxon>
        <taxon>Actinomycetes</taxon>
        <taxon>Mycobacteriales</taxon>
        <taxon>Corynebacteriaceae</taxon>
        <taxon>Corynebacterium</taxon>
    </lineage>
</organism>
<feature type="compositionally biased region" description="Polar residues" evidence="1">
    <location>
        <begin position="35"/>
        <end position="50"/>
    </location>
</feature>
<feature type="compositionally biased region" description="Polar residues" evidence="1">
    <location>
        <begin position="650"/>
        <end position="681"/>
    </location>
</feature>
<evidence type="ECO:0000256" key="2">
    <source>
        <dbReference type="SAM" id="Phobius"/>
    </source>
</evidence>
<feature type="region of interest" description="Disordered" evidence="1">
    <location>
        <begin position="628"/>
        <end position="690"/>
    </location>
</feature>
<feature type="transmembrane region" description="Helical" evidence="2">
    <location>
        <begin position="357"/>
        <end position="376"/>
    </location>
</feature>
<feature type="transmembrane region" description="Helical" evidence="2">
    <location>
        <begin position="428"/>
        <end position="447"/>
    </location>
</feature>
<comment type="caution">
    <text evidence="3">The sequence shown here is derived from an EMBL/GenBank/DDBJ whole genome shotgun (WGS) entry which is preliminary data.</text>
</comment>
<feature type="transmembrane region" description="Helical" evidence="2">
    <location>
        <begin position="210"/>
        <end position="230"/>
    </location>
</feature>
<feature type="transmembrane region" description="Helical" evidence="2">
    <location>
        <begin position="382"/>
        <end position="400"/>
    </location>
</feature>
<sequence length="690" mass="74000">MSNNTSLLDVMRRLEIAERNITEARGALNSLMAHSGSQQPLHNPTYQPNPYQGADVTPTITPTPTAVGHSAGIPANQPGHSPRPQPPVGTLPHPGAQQPTAPSHVGHGPYGPPKSPQHFQKGAAIPSGVSKTSEKSTPWWSNDKIVTRLLGIFGSVVTFVGVAFLVTLGIEYGIIGPPAQVGLAVTLGLALLAAAVKLRGGKVQEAVITALLTTSLLVLGATTMAVGFVLEWIPEMGITIIFGLLGIGFLAIAYLWNNKYALISVTGAWYFLALWHAAEMLHSMYWTYSFIGILLCALGVIKKWNVNAIVGTVTALGAAVTFDFYADFAIRLHYIFLACAVAYMVVNYLFPHLWAKIGTVGFFVLACSVAVNHSGYPVSMVIDERVVLWTTFALACAWIYLKGDFFAWTFIPVHLCAIVIWGSDFAIAGIPGTTVTAILYILMLVFTVSQLKTTAKTTWVWFVWLVFLIPHVYSPIVHTMLREPQSIIRYRESLIGIALGLLVAFCIYARRRLPQPTILFGIVALVMSMVSTVTITTTVGHSLGAYEGMWLGYLTGHSVVSIAWIFIAAWLILGRYTSLGVGVCLAIAGTVKLVFLDMANLNGLPRVLAFIVSGVVLIVVATKQGKQAQGHSSPASTSTPSPQPVPVGASQLSENSNLGSHKENSTPISQPATKPADSQLTPPKASEPEA</sequence>
<feature type="transmembrane region" description="Helical" evidence="2">
    <location>
        <begin position="181"/>
        <end position="198"/>
    </location>
</feature>
<dbReference type="InterPro" id="IPR019286">
    <property type="entry name" value="DUF2339_TM"/>
</dbReference>
<feature type="transmembrane region" description="Helical" evidence="2">
    <location>
        <begin position="459"/>
        <end position="481"/>
    </location>
</feature>
<reference evidence="3 4" key="1">
    <citation type="submission" date="2023-07" db="EMBL/GenBank/DDBJ databases">
        <title>Sequencing the genomes of 1000 actinobacteria strains.</title>
        <authorList>
            <person name="Klenk H.-P."/>
        </authorList>
    </citation>
    <scope>NUCLEOTIDE SEQUENCE [LARGE SCALE GENOMIC DNA]</scope>
    <source>
        <strain evidence="3 4">DSM 44508</strain>
    </source>
</reference>
<feature type="transmembrane region" description="Helical" evidence="2">
    <location>
        <begin position="493"/>
        <end position="510"/>
    </location>
</feature>
<protein>
    <recommendedName>
        <fullName evidence="5">DUF2339 domain-containing protein</fullName>
    </recommendedName>
</protein>
<evidence type="ECO:0008006" key="5">
    <source>
        <dbReference type="Google" id="ProtNLM"/>
    </source>
</evidence>
<feature type="transmembrane region" description="Helical" evidence="2">
    <location>
        <begin position="236"/>
        <end position="255"/>
    </location>
</feature>
<feature type="transmembrane region" description="Helical" evidence="2">
    <location>
        <begin position="260"/>
        <end position="278"/>
    </location>
</feature>
<feature type="transmembrane region" description="Helical" evidence="2">
    <location>
        <begin position="149"/>
        <end position="175"/>
    </location>
</feature>
<feature type="transmembrane region" description="Helical" evidence="2">
    <location>
        <begin position="332"/>
        <end position="350"/>
    </location>
</feature>
<evidence type="ECO:0000313" key="3">
    <source>
        <dbReference type="EMBL" id="MDR7355503.1"/>
    </source>
</evidence>
<dbReference type="PANTHER" id="PTHR38434">
    <property type="entry name" value="BLL2549 PROTEIN"/>
    <property type="match status" value="1"/>
</dbReference>
<feature type="region of interest" description="Disordered" evidence="1">
    <location>
        <begin position="34"/>
        <end position="137"/>
    </location>
</feature>
<keyword evidence="2" id="KW-0472">Membrane</keyword>
<feature type="transmembrane region" description="Helical" evidence="2">
    <location>
        <begin position="284"/>
        <end position="301"/>
    </location>
</feature>
<feature type="transmembrane region" description="Helical" evidence="2">
    <location>
        <begin position="604"/>
        <end position="622"/>
    </location>
</feature>
<keyword evidence="4" id="KW-1185">Reference proteome</keyword>
<feature type="transmembrane region" description="Helical" evidence="2">
    <location>
        <begin position="579"/>
        <end position="598"/>
    </location>
</feature>
<feature type="transmembrane region" description="Helical" evidence="2">
    <location>
        <begin position="550"/>
        <end position="572"/>
    </location>
</feature>
<dbReference type="RefSeq" id="WP_277104391.1">
    <property type="nucleotide sequence ID" value="NZ_BAAAJS010000010.1"/>
</dbReference>
<accession>A0ABU2BA75</accession>
<dbReference type="Proteomes" id="UP001183619">
    <property type="component" value="Unassembled WGS sequence"/>
</dbReference>
<evidence type="ECO:0000256" key="1">
    <source>
        <dbReference type="SAM" id="MobiDB-lite"/>
    </source>
</evidence>
<gene>
    <name evidence="3" type="ORF">J2S37_002041</name>
</gene>
<keyword evidence="2" id="KW-1133">Transmembrane helix</keyword>
<dbReference type="PANTHER" id="PTHR38434:SF1">
    <property type="entry name" value="BLL2549 PROTEIN"/>
    <property type="match status" value="1"/>
</dbReference>
<keyword evidence="2" id="KW-0812">Transmembrane</keyword>
<proteinExistence type="predicted"/>